<dbReference type="RefSeq" id="XP_011400602.1">
    <property type="nucleotide sequence ID" value="XM_011402300.1"/>
</dbReference>
<protein>
    <submittedName>
        <fullName evidence="2">Uncharacterized protein</fullName>
    </submittedName>
</protein>
<evidence type="ECO:0000313" key="3">
    <source>
        <dbReference type="Proteomes" id="UP000028924"/>
    </source>
</evidence>
<evidence type="ECO:0000256" key="1">
    <source>
        <dbReference type="SAM" id="MobiDB-lite"/>
    </source>
</evidence>
<dbReference type="AlphaFoldDB" id="A0A087SPG4"/>
<sequence>MGWLAGDGRRHSNPNEQTVERTGHHGIVGAPEQHGVGCMCLAPSHPPPLFHPIPTA</sequence>
<dbReference type="EMBL" id="KL662153">
    <property type="protein sequence ID" value="KFM27618.1"/>
    <property type="molecule type" value="Genomic_DNA"/>
</dbReference>
<proteinExistence type="predicted"/>
<feature type="region of interest" description="Disordered" evidence="1">
    <location>
        <begin position="1"/>
        <end position="30"/>
    </location>
</feature>
<organism evidence="2 3">
    <name type="scientific">Auxenochlorella protothecoides</name>
    <name type="common">Green microalga</name>
    <name type="synonym">Chlorella protothecoides</name>
    <dbReference type="NCBI Taxonomy" id="3075"/>
    <lineage>
        <taxon>Eukaryota</taxon>
        <taxon>Viridiplantae</taxon>
        <taxon>Chlorophyta</taxon>
        <taxon>core chlorophytes</taxon>
        <taxon>Trebouxiophyceae</taxon>
        <taxon>Chlorellales</taxon>
        <taxon>Chlorellaceae</taxon>
        <taxon>Auxenochlorella</taxon>
    </lineage>
</organism>
<dbReference type="GeneID" id="23617990"/>
<gene>
    <name evidence="2" type="ORF">F751_6599</name>
</gene>
<accession>A0A087SPG4</accession>
<evidence type="ECO:0000313" key="2">
    <source>
        <dbReference type="EMBL" id="KFM27618.1"/>
    </source>
</evidence>
<reference evidence="2 3" key="1">
    <citation type="journal article" date="2014" name="BMC Genomics">
        <title>Oil accumulation mechanisms of the oleaginous microalga Chlorella protothecoides revealed through its genome, transcriptomes, and proteomes.</title>
        <authorList>
            <person name="Gao C."/>
            <person name="Wang Y."/>
            <person name="Shen Y."/>
            <person name="Yan D."/>
            <person name="He X."/>
            <person name="Dai J."/>
            <person name="Wu Q."/>
        </authorList>
    </citation>
    <scope>NUCLEOTIDE SEQUENCE [LARGE SCALE GENOMIC DNA]</scope>
    <source>
        <strain evidence="2 3">0710</strain>
    </source>
</reference>
<dbReference type="Proteomes" id="UP000028924">
    <property type="component" value="Unassembled WGS sequence"/>
</dbReference>
<dbReference type="KEGG" id="apro:F751_6599"/>
<keyword evidence="3" id="KW-1185">Reference proteome</keyword>
<name>A0A087SPG4_AUXPR</name>